<dbReference type="GO" id="GO:0061630">
    <property type="term" value="F:ubiquitin protein ligase activity"/>
    <property type="evidence" value="ECO:0007669"/>
    <property type="project" value="InterPro"/>
</dbReference>
<dbReference type="InterPro" id="IPR001841">
    <property type="entry name" value="Znf_RING"/>
</dbReference>
<dbReference type="GO" id="GO:0006511">
    <property type="term" value="P:ubiquitin-dependent protein catabolic process"/>
    <property type="evidence" value="ECO:0007669"/>
    <property type="project" value="TreeGrafter"/>
</dbReference>
<evidence type="ECO:0000256" key="1">
    <source>
        <dbReference type="ARBA" id="ARBA00022723"/>
    </source>
</evidence>
<reference evidence="6" key="2">
    <citation type="journal article" date="2023" name="Plants (Basel)">
        <title>Annotation of the Turnera subulata (Passifloraceae) Draft Genome Reveals the S-Locus Evolved after the Divergence of Turneroideae from Passifloroideae in a Stepwise Manner.</title>
        <authorList>
            <person name="Henning P.M."/>
            <person name="Roalson E.H."/>
            <person name="Mir W."/>
            <person name="McCubbin A.G."/>
            <person name="Shore J.S."/>
        </authorList>
    </citation>
    <scope>NUCLEOTIDE SEQUENCE</scope>
    <source>
        <strain evidence="6">F60SS</strain>
    </source>
</reference>
<evidence type="ECO:0000256" key="3">
    <source>
        <dbReference type="ARBA" id="ARBA00022833"/>
    </source>
</evidence>
<dbReference type="Pfam" id="PF13923">
    <property type="entry name" value="zf-C3HC4_2"/>
    <property type="match status" value="1"/>
</dbReference>
<dbReference type="SMART" id="SM00184">
    <property type="entry name" value="RING"/>
    <property type="match status" value="1"/>
</dbReference>
<dbReference type="InterPro" id="IPR049627">
    <property type="entry name" value="SLX8"/>
</dbReference>
<dbReference type="GO" id="GO:0008270">
    <property type="term" value="F:zinc ion binding"/>
    <property type="evidence" value="ECO:0007669"/>
    <property type="project" value="UniProtKB-KW"/>
</dbReference>
<keyword evidence="1" id="KW-0479">Metal-binding</keyword>
<proteinExistence type="predicted"/>
<dbReference type="AlphaFoldDB" id="A0A9Q0FHB7"/>
<protein>
    <recommendedName>
        <fullName evidence="5">RING-type domain-containing protein</fullName>
    </recommendedName>
</protein>
<feature type="domain" description="RING-type" evidence="5">
    <location>
        <begin position="168"/>
        <end position="207"/>
    </location>
</feature>
<dbReference type="GO" id="GO:0033768">
    <property type="term" value="C:SUMO-targeted ubiquitin ligase complex"/>
    <property type="evidence" value="ECO:0007669"/>
    <property type="project" value="TreeGrafter"/>
</dbReference>
<name>A0A9Q0FHB7_9ROSI</name>
<dbReference type="PROSITE" id="PS00518">
    <property type="entry name" value="ZF_RING_1"/>
    <property type="match status" value="1"/>
</dbReference>
<keyword evidence="7" id="KW-1185">Reference proteome</keyword>
<gene>
    <name evidence="6" type="ORF">Tsubulata_049292</name>
</gene>
<evidence type="ECO:0000313" key="7">
    <source>
        <dbReference type="Proteomes" id="UP001141552"/>
    </source>
</evidence>
<dbReference type="PANTHER" id="PTHR47094:SF1">
    <property type="entry name" value="RING-TYPE E3 UBIQUITIN TRANSFERASE"/>
    <property type="match status" value="1"/>
</dbReference>
<dbReference type="Gene3D" id="3.30.40.10">
    <property type="entry name" value="Zinc/RING finger domain, C3HC4 (zinc finger)"/>
    <property type="match status" value="1"/>
</dbReference>
<dbReference type="PANTHER" id="PTHR47094">
    <property type="entry name" value="ELFLESS, ISOFORM B"/>
    <property type="match status" value="1"/>
</dbReference>
<dbReference type="PROSITE" id="PS50089">
    <property type="entry name" value="ZF_RING_2"/>
    <property type="match status" value="1"/>
</dbReference>
<dbReference type="OrthoDB" id="6105938at2759"/>
<dbReference type="EMBL" id="JAKUCV010005658">
    <property type="protein sequence ID" value="KAJ4830362.1"/>
    <property type="molecule type" value="Genomic_DNA"/>
</dbReference>
<dbReference type="GO" id="GO:0032183">
    <property type="term" value="F:SUMO binding"/>
    <property type="evidence" value="ECO:0007669"/>
    <property type="project" value="TreeGrafter"/>
</dbReference>
<reference evidence="6" key="1">
    <citation type="submission" date="2022-02" db="EMBL/GenBank/DDBJ databases">
        <authorList>
            <person name="Henning P.M."/>
            <person name="McCubbin A.G."/>
            <person name="Shore J.S."/>
        </authorList>
    </citation>
    <scope>NUCLEOTIDE SEQUENCE</scope>
    <source>
        <strain evidence="6">F60SS</strain>
        <tissue evidence="6">Leaves</tissue>
    </source>
</reference>
<dbReference type="SUPFAM" id="SSF57850">
    <property type="entry name" value="RING/U-box"/>
    <property type="match status" value="1"/>
</dbReference>
<sequence>MNQSSWMFSNCVNGDIGGPHVEHPFDWENVYQLPPAIPEFEPSGNCYQPGQNGLSLHLGLGPPFLAASHPCFNGWPQHQTSNDVVNVSDDEVAIISPWEYFLARSDNERKRSSRGPAEEGPLCVSCKRRKTDDRQLLWESETTNQAHKVGDHFLTQSSAIPEEPVFSCPICLSNLTEPTATKCGHIFCKECLATSLKKLKSKCPTCRQKIGKRSIFRVYLPSSR</sequence>
<organism evidence="6 7">
    <name type="scientific">Turnera subulata</name>
    <dbReference type="NCBI Taxonomy" id="218843"/>
    <lineage>
        <taxon>Eukaryota</taxon>
        <taxon>Viridiplantae</taxon>
        <taxon>Streptophyta</taxon>
        <taxon>Embryophyta</taxon>
        <taxon>Tracheophyta</taxon>
        <taxon>Spermatophyta</taxon>
        <taxon>Magnoliopsida</taxon>
        <taxon>eudicotyledons</taxon>
        <taxon>Gunneridae</taxon>
        <taxon>Pentapetalae</taxon>
        <taxon>rosids</taxon>
        <taxon>fabids</taxon>
        <taxon>Malpighiales</taxon>
        <taxon>Passifloraceae</taxon>
        <taxon>Turnera</taxon>
    </lineage>
</organism>
<accession>A0A9Q0FHB7</accession>
<comment type="caution">
    <text evidence="6">The sequence shown here is derived from an EMBL/GenBank/DDBJ whole genome shotgun (WGS) entry which is preliminary data.</text>
</comment>
<dbReference type="InterPro" id="IPR013083">
    <property type="entry name" value="Znf_RING/FYVE/PHD"/>
</dbReference>
<dbReference type="InterPro" id="IPR017907">
    <property type="entry name" value="Znf_RING_CS"/>
</dbReference>
<evidence type="ECO:0000259" key="5">
    <source>
        <dbReference type="PROSITE" id="PS50089"/>
    </source>
</evidence>
<dbReference type="GO" id="GO:0140082">
    <property type="term" value="F:SUMO-ubiquitin ligase activity"/>
    <property type="evidence" value="ECO:0007669"/>
    <property type="project" value="TreeGrafter"/>
</dbReference>
<keyword evidence="2 4" id="KW-0863">Zinc-finger</keyword>
<evidence type="ECO:0000313" key="6">
    <source>
        <dbReference type="EMBL" id="KAJ4830362.1"/>
    </source>
</evidence>
<keyword evidence="3" id="KW-0862">Zinc</keyword>
<evidence type="ECO:0000256" key="4">
    <source>
        <dbReference type="PROSITE-ProRule" id="PRU00175"/>
    </source>
</evidence>
<evidence type="ECO:0000256" key="2">
    <source>
        <dbReference type="ARBA" id="ARBA00022771"/>
    </source>
</evidence>
<dbReference type="Proteomes" id="UP001141552">
    <property type="component" value="Unassembled WGS sequence"/>
</dbReference>